<organism evidence="1 3">
    <name type="scientific">Faucicola osloensis</name>
    <name type="common">Moraxella osloensis</name>
    <dbReference type="NCBI Taxonomy" id="34062"/>
    <lineage>
        <taxon>Bacteria</taxon>
        <taxon>Pseudomonadati</taxon>
        <taxon>Pseudomonadota</taxon>
        <taxon>Gammaproteobacteria</taxon>
        <taxon>Moraxellales</taxon>
        <taxon>Moraxellaceae</taxon>
        <taxon>Faucicola</taxon>
    </lineage>
</organism>
<gene>
    <name evidence="2" type="ORF">CYJ96_10155</name>
    <name evidence="1" type="ORF">NP7_09850</name>
</gene>
<sequence length="89" mass="9670">MLDILTVSNHYPDRPNVLVLTDSLLAELNLANNTKLSIVKHDNGVIELVPVSEHSKGDIRRLKGLVKTNITASIDEMNDGIAMGAIHGE</sequence>
<dbReference type="Proteomes" id="UP000234914">
    <property type="component" value="Unassembled WGS sequence"/>
</dbReference>
<evidence type="ECO:0000313" key="1">
    <source>
        <dbReference type="EMBL" id="ATR79659.1"/>
    </source>
</evidence>
<dbReference type="Proteomes" id="UP000229340">
    <property type="component" value="Plasmid pNP7-1"/>
</dbReference>
<reference evidence="3" key="1">
    <citation type="submission" date="2017-10" db="EMBL/GenBank/DDBJ databases">
        <title>Complete genome sequence of Moraxella osloensis NP7 isolated from human skin.</title>
        <authorList>
            <person name="Lee K."/>
            <person name="Lim J.Y."/>
            <person name="Hwang I."/>
        </authorList>
    </citation>
    <scope>NUCLEOTIDE SEQUENCE [LARGE SCALE GENOMIC DNA]</scope>
    <source>
        <strain evidence="3">NP7</strain>
        <plasmid evidence="3">pnp7-1</plasmid>
    </source>
</reference>
<geneLocation type="plasmid" evidence="1">
    <name>pNP7-1</name>
</geneLocation>
<dbReference type="AlphaFoldDB" id="A0A2D2LX99"/>
<reference evidence="2 4" key="2">
    <citation type="submission" date="2017-12" db="EMBL/GenBank/DDBJ databases">
        <title>Phylogenetic diversity of female urinary microbiome.</title>
        <authorList>
            <person name="Thomas-White K."/>
            <person name="Wolfe A.J."/>
        </authorList>
    </citation>
    <scope>NUCLEOTIDE SEQUENCE [LARGE SCALE GENOMIC DNA]</scope>
    <source>
        <strain evidence="2 4">UMB0416</strain>
    </source>
</reference>
<keyword evidence="1" id="KW-0614">Plasmid</keyword>
<evidence type="ECO:0000313" key="4">
    <source>
        <dbReference type="Proteomes" id="UP000234914"/>
    </source>
</evidence>
<dbReference type="EMBL" id="CP024444">
    <property type="protein sequence ID" value="ATR79659.1"/>
    <property type="molecule type" value="Genomic_DNA"/>
</dbReference>
<geneLocation type="plasmid" evidence="3">
    <name>pnp7-1</name>
</geneLocation>
<dbReference type="EMBL" id="PKJS01000013">
    <property type="protein sequence ID" value="PKZ68142.1"/>
    <property type="molecule type" value="Genomic_DNA"/>
</dbReference>
<accession>A0A2D2LX99</accession>
<name>A0A2D2LX99_FAUOS</name>
<evidence type="ECO:0000313" key="2">
    <source>
        <dbReference type="EMBL" id="PKZ68142.1"/>
    </source>
</evidence>
<protein>
    <submittedName>
        <fullName evidence="1">Uncharacterized protein</fullName>
    </submittedName>
</protein>
<reference evidence="1" key="4">
    <citation type="journal article" date="2018" name="Misainmurhag Hoiji">
        <title>Complete genome sequence of multidrug-resistant Moraxella osloensis NP7 with multiple plasmids isolated from human skin.</title>
        <authorList>
            <person name="Ganzorig M."/>
            <person name="Lim J.Y."/>
            <person name="Hwang I."/>
            <person name="Lee K."/>
        </authorList>
    </citation>
    <scope>NUCLEOTIDE SEQUENCE</scope>
    <source>
        <strain evidence="1">NP7</strain>
        <plasmid evidence="1">pNP7-1</plasmid>
    </source>
</reference>
<evidence type="ECO:0000313" key="3">
    <source>
        <dbReference type="Proteomes" id="UP000229340"/>
    </source>
</evidence>
<reference evidence="1" key="3">
    <citation type="journal article" date="2018" name="Genome Announc.">
        <title>Complete Genome Sequences of Three Moraxella osloensis Strains Isolated from Human Skin.</title>
        <authorList>
            <person name="Lim J.Y."/>
            <person name="Hwang I."/>
            <person name="Ganzorig M."/>
            <person name="Huang S.L."/>
            <person name="Cho G.S."/>
            <person name="Franz C.M.A.P."/>
            <person name="Lee K."/>
        </authorList>
    </citation>
    <scope>NUCLEOTIDE SEQUENCE</scope>
    <source>
        <strain evidence="1">NP7</strain>
        <plasmid evidence="1">pNP7-1</plasmid>
    </source>
</reference>
<proteinExistence type="predicted"/>